<name>A0A3N4ZNS4_9MICO</name>
<dbReference type="Proteomes" id="UP000280726">
    <property type="component" value="Unassembled WGS sequence"/>
</dbReference>
<comment type="caution">
    <text evidence="12">The sequence shown here is derived from an EMBL/GenBank/DDBJ whole genome shotgun (WGS) entry which is preliminary data.</text>
</comment>
<evidence type="ECO:0000256" key="8">
    <source>
        <dbReference type="SAM" id="MobiDB-lite"/>
    </source>
</evidence>
<dbReference type="SUPFAM" id="SSF56645">
    <property type="entry name" value="Acyl-CoA dehydrogenase NM domain-like"/>
    <property type="match status" value="1"/>
</dbReference>
<feature type="domain" description="Acyl-CoA dehydrogenase/oxidase C-terminal" evidence="9">
    <location>
        <begin position="295"/>
        <end position="453"/>
    </location>
</feature>
<feature type="compositionally biased region" description="Basic and acidic residues" evidence="8">
    <location>
        <begin position="25"/>
        <end position="35"/>
    </location>
</feature>
<dbReference type="InterPro" id="IPR009075">
    <property type="entry name" value="AcylCo_DH/oxidase_C"/>
</dbReference>
<comment type="similarity">
    <text evidence="2 7">Belongs to the acyl-CoA dehydrogenase family.</text>
</comment>
<dbReference type="InterPro" id="IPR046373">
    <property type="entry name" value="Acyl-CoA_Oxase/DH_mid-dom_sf"/>
</dbReference>
<evidence type="ECO:0000256" key="2">
    <source>
        <dbReference type="ARBA" id="ARBA00009347"/>
    </source>
</evidence>
<dbReference type="InterPro" id="IPR006091">
    <property type="entry name" value="Acyl-CoA_Oxase/DH_mid-dom"/>
</dbReference>
<dbReference type="EMBL" id="RKRA01000001">
    <property type="protein sequence ID" value="RPF27332.1"/>
    <property type="molecule type" value="Genomic_DNA"/>
</dbReference>
<protein>
    <submittedName>
        <fullName evidence="12">Alkylation response protein AidB-like acyl-CoA dehydrogenase</fullName>
    </submittedName>
</protein>
<evidence type="ECO:0000259" key="10">
    <source>
        <dbReference type="Pfam" id="PF02770"/>
    </source>
</evidence>
<dbReference type="InterPro" id="IPR037069">
    <property type="entry name" value="AcylCoA_DH/ox_N_sf"/>
</dbReference>
<dbReference type="GO" id="GO:0003995">
    <property type="term" value="F:acyl-CoA dehydrogenase activity"/>
    <property type="evidence" value="ECO:0007669"/>
    <property type="project" value="TreeGrafter"/>
</dbReference>
<dbReference type="Gene3D" id="1.20.140.10">
    <property type="entry name" value="Butyryl-CoA Dehydrogenase, subunit A, domain 3"/>
    <property type="match status" value="2"/>
</dbReference>
<evidence type="ECO:0000259" key="11">
    <source>
        <dbReference type="Pfam" id="PF02771"/>
    </source>
</evidence>
<organism evidence="12 13">
    <name type="scientific">Georgenia muralis</name>
    <dbReference type="NCBI Taxonomy" id="154117"/>
    <lineage>
        <taxon>Bacteria</taxon>
        <taxon>Bacillati</taxon>
        <taxon>Actinomycetota</taxon>
        <taxon>Actinomycetes</taxon>
        <taxon>Micrococcales</taxon>
        <taxon>Bogoriellaceae</taxon>
        <taxon>Georgenia</taxon>
    </lineage>
</organism>
<keyword evidence="13" id="KW-1185">Reference proteome</keyword>
<dbReference type="Gene3D" id="2.40.110.10">
    <property type="entry name" value="Butyryl-CoA Dehydrogenase, subunit A, domain 2"/>
    <property type="match status" value="1"/>
</dbReference>
<dbReference type="FunFam" id="1.10.540.10:FF:000001">
    <property type="entry name" value="Very long-chain-specific acyl-CoA dehydrogenase, mitochondrial"/>
    <property type="match status" value="1"/>
</dbReference>
<dbReference type="InterPro" id="IPR013786">
    <property type="entry name" value="AcylCoA_DH/ox_N"/>
</dbReference>
<gene>
    <name evidence="12" type="ORF">EDD32_1812</name>
</gene>
<dbReference type="SUPFAM" id="SSF47203">
    <property type="entry name" value="Acyl-CoA dehydrogenase C-terminal domain-like"/>
    <property type="match status" value="1"/>
</dbReference>
<dbReference type="Gene3D" id="1.10.540.10">
    <property type="entry name" value="Acyl-CoA dehydrogenase/oxidase, N-terminal domain"/>
    <property type="match status" value="1"/>
</dbReference>
<dbReference type="OrthoDB" id="8876745at2"/>
<proteinExistence type="inferred from homology"/>
<evidence type="ECO:0000313" key="12">
    <source>
        <dbReference type="EMBL" id="RPF27332.1"/>
    </source>
</evidence>
<dbReference type="PANTHER" id="PTHR43884:SF9">
    <property type="entry name" value="COMPLEX I ASSEMBLY FACTOR ACAD9, MITOCHONDRIAL"/>
    <property type="match status" value="1"/>
</dbReference>
<comment type="cofactor">
    <cofactor evidence="1 7">
        <name>FAD</name>
        <dbReference type="ChEBI" id="CHEBI:57692"/>
    </cofactor>
</comment>
<reference evidence="12 13" key="1">
    <citation type="submission" date="2018-11" db="EMBL/GenBank/DDBJ databases">
        <title>Sequencing the genomes of 1000 actinobacteria strains.</title>
        <authorList>
            <person name="Klenk H.-P."/>
        </authorList>
    </citation>
    <scope>NUCLEOTIDE SEQUENCE [LARGE SCALE GENOMIC DNA]</scope>
    <source>
        <strain evidence="12 13">DSM 14418</strain>
    </source>
</reference>
<dbReference type="InterPro" id="IPR009100">
    <property type="entry name" value="AcylCoA_DH/oxidase_NM_dom_sf"/>
</dbReference>
<dbReference type="FunFam" id="1.20.140.10:FF:000019">
    <property type="entry name" value="Acyl-CoA dehydrogenase"/>
    <property type="match status" value="1"/>
</dbReference>
<comment type="catalytic activity">
    <reaction evidence="6">
        <text>a 2,3-saturated acyl-CoA + A = a 2,3-dehydroacyl-CoA + AH2</text>
        <dbReference type="Rhea" id="RHEA:48608"/>
        <dbReference type="ChEBI" id="CHEBI:13193"/>
        <dbReference type="ChEBI" id="CHEBI:17499"/>
        <dbReference type="ChEBI" id="CHEBI:60015"/>
        <dbReference type="ChEBI" id="CHEBI:65111"/>
    </reaction>
</comment>
<evidence type="ECO:0000256" key="5">
    <source>
        <dbReference type="ARBA" id="ARBA00023002"/>
    </source>
</evidence>
<evidence type="ECO:0000256" key="6">
    <source>
        <dbReference type="ARBA" id="ARBA00052546"/>
    </source>
</evidence>
<dbReference type="GO" id="GO:0050660">
    <property type="term" value="F:flavin adenine dinucleotide binding"/>
    <property type="evidence" value="ECO:0007669"/>
    <property type="project" value="InterPro"/>
</dbReference>
<evidence type="ECO:0000256" key="1">
    <source>
        <dbReference type="ARBA" id="ARBA00001974"/>
    </source>
</evidence>
<evidence type="ECO:0000256" key="7">
    <source>
        <dbReference type="RuleBase" id="RU362125"/>
    </source>
</evidence>
<dbReference type="AlphaFoldDB" id="A0A3N4ZNS4"/>
<feature type="domain" description="Acyl-CoA oxidase/dehydrogenase middle" evidence="10">
    <location>
        <begin position="186"/>
        <end position="283"/>
    </location>
</feature>
<dbReference type="Pfam" id="PF02771">
    <property type="entry name" value="Acyl-CoA_dh_N"/>
    <property type="match status" value="1"/>
</dbReference>
<evidence type="ECO:0000256" key="4">
    <source>
        <dbReference type="ARBA" id="ARBA00022827"/>
    </source>
</evidence>
<evidence type="ECO:0000256" key="3">
    <source>
        <dbReference type="ARBA" id="ARBA00022630"/>
    </source>
</evidence>
<evidence type="ECO:0000259" key="9">
    <source>
        <dbReference type="Pfam" id="PF00441"/>
    </source>
</evidence>
<dbReference type="Pfam" id="PF02770">
    <property type="entry name" value="Acyl-CoA_dh_M"/>
    <property type="match status" value="1"/>
</dbReference>
<dbReference type="PANTHER" id="PTHR43884">
    <property type="entry name" value="ACYL-COA DEHYDROGENASE"/>
    <property type="match status" value="1"/>
</dbReference>
<dbReference type="InterPro" id="IPR036250">
    <property type="entry name" value="AcylCo_DH-like_C"/>
</dbReference>
<feature type="domain" description="Acyl-CoA dehydrogenase/oxidase N-terminal" evidence="11">
    <location>
        <begin position="76"/>
        <end position="182"/>
    </location>
</feature>
<keyword evidence="3 7" id="KW-0285">Flavoprotein</keyword>
<evidence type="ECO:0000313" key="13">
    <source>
        <dbReference type="Proteomes" id="UP000280726"/>
    </source>
</evidence>
<sequence>MAATVRPTDTTAARTGVRADGPAHVSERESRKVAEQARQSDWSRPSFAKELYLGRFRPDLITPHPRPAPEDARRGEAFLATLEEFVREHVDGLAIDRDARIPDEVVQGLARLGAFGIKVPAAYGGLGLGQVHYNRALMVLGTASPALGALVSAHQSIGVPEPVKQFGTEEQRQRFLPRCAAGAISAFLLTEPDVGSDPARLHTTAAPTDDGDYVIDGVKLWSTNGVVAELLVVLARVPRSEGHPGGITAFVVEADSPGITVERRNAFMGLRGLENGVTRFHQVRVPAANVIGREGMGLKIALTTLNSGRLSIPALCVGSSKWSLKIAREWAGARVQWGRRVGEHAAVAHKIAFIATTTYAQEAVVELAGHLADSGDTDIRIEAALAKLYASEKAWQVADALVQVRGGRGFETADSLAARGERAVPVEQVLRDLRINRIFEGSSEIMHLLIAREAVDTHLAVAGDLVDPEASLGVRAGAAGRAAAFYAGWLPGLLTGEGQRPGAYGEYGPLATHLRFVERSSRRLARSTFYGMARWQGGLEHKQGFLGRIVDIGAELFAMTAVCTRSQMQLEDDPPAVGRAAQRLAGAYCRRSRLEVERLFDELWANTDADDERLAKEVLDGTHTWAEAGIVDLSEGTGPWIADASPGPARAPDVSRRMLEVPGGVTSVADVLGGAGAAAAAPR</sequence>
<dbReference type="Pfam" id="PF00441">
    <property type="entry name" value="Acyl-CoA_dh_1"/>
    <property type="match status" value="1"/>
</dbReference>
<keyword evidence="5 7" id="KW-0560">Oxidoreductase</keyword>
<accession>A0A3N4ZNS4</accession>
<keyword evidence="4 7" id="KW-0274">FAD</keyword>
<dbReference type="RefSeq" id="WP_123916795.1">
    <property type="nucleotide sequence ID" value="NZ_RKRA01000001.1"/>
</dbReference>
<feature type="region of interest" description="Disordered" evidence="8">
    <location>
        <begin position="1"/>
        <end position="41"/>
    </location>
</feature>
<dbReference type="FunFam" id="2.40.110.10:FF:000023">
    <property type="entry name" value="Acyl-CoA dehydrogenase FadE10"/>
    <property type="match status" value="1"/>
</dbReference>